<dbReference type="PANTHER" id="PTHR14659">
    <property type="entry name" value="ALPHA- AND GAMMA-ADAPTIN-BINDING PROTEIN P34"/>
    <property type="match status" value="1"/>
</dbReference>
<dbReference type="KEGG" id="phet:94291632"/>
<comment type="caution">
    <text evidence="1">The sequence shown here is derived from an EMBL/GenBank/DDBJ whole genome shotgun (WGS) entry which is preliminary data.</text>
</comment>
<protein>
    <submittedName>
        <fullName evidence="1">Uncharacterized protein</fullName>
    </submittedName>
</protein>
<dbReference type="OrthoDB" id="273684at2759"/>
<evidence type="ECO:0000313" key="1">
    <source>
        <dbReference type="EMBL" id="KAG5503459.1"/>
    </source>
</evidence>
<dbReference type="RefSeq" id="XP_067756821.1">
    <property type="nucleotide sequence ID" value="XM_067901555.1"/>
</dbReference>
<reference evidence="1 2" key="1">
    <citation type="submission" date="2021-02" db="EMBL/GenBank/DDBJ databases">
        <title>Porcisia hertigi Genome sequencing and assembly.</title>
        <authorList>
            <person name="Almutairi H."/>
            <person name="Gatherer D."/>
        </authorList>
    </citation>
    <scope>NUCLEOTIDE SEQUENCE [LARGE SCALE GENOMIC DNA]</scope>
    <source>
        <strain evidence="1 2">C119</strain>
    </source>
</reference>
<organism evidence="1 2">
    <name type="scientific">Porcisia hertigi</name>
    <dbReference type="NCBI Taxonomy" id="2761500"/>
    <lineage>
        <taxon>Eukaryota</taxon>
        <taxon>Discoba</taxon>
        <taxon>Euglenozoa</taxon>
        <taxon>Kinetoplastea</taxon>
        <taxon>Metakinetoplastina</taxon>
        <taxon>Trypanosomatida</taxon>
        <taxon>Trypanosomatidae</taxon>
        <taxon>Leishmaniinae</taxon>
        <taxon>Porcisia</taxon>
    </lineage>
</organism>
<evidence type="ECO:0000313" key="2">
    <source>
        <dbReference type="Proteomes" id="UP000674318"/>
    </source>
</evidence>
<dbReference type="InterPro" id="IPR019341">
    <property type="entry name" value="Alpha/Gamma-adaptin-bd_p34"/>
</dbReference>
<keyword evidence="2" id="KW-1185">Reference proteome</keyword>
<accession>A0A836I200</accession>
<sequence length="1142" mass="122842">MAQVYLLDVSYLSPCEERLLLRGSLAPPLSWLCAAELAQWTSATVVGNAWITACIEAAADTSGPTESAPNKTDTSDIASCKQDNEGYVRLDDDGERATAAALSPTTTSVELGAPRQPMYAIRAFPSSVRIQNKYFSTNLTLLTGALLRPSLHQRHVCAAKVDPGDVTAELLGTLVGVRSSSVTTRSGSSVAHDNDGSNYGGVLLARITQDPAHVPWHAFPRSGGGCLFHVVMVFLSGEMELDIDEAAPTAPESLQPLKERWNYFAVENGYECIFHAPAHPPSPAARTATSSLKIDEGTLTSSTDDVTLECVNVASGRRGLLEAPLAGSNRLYQILCNTLWPAGVRQPVSVTSGAWRGDHCERESNAGMHSSNPLKTYLKNAFVVVGNDEEAMWRLFRQHEDGCSPVPRRRFHFFTSLVSVPAHSTITAQSTRIALVNRYYAAIVQPRLVQTALFNANMQDLLDRYWELHMRAEGGDYGVCPDAPVVVLWPPSSSASGAARVEDAAGGAVTIRADADDKDVRASYPSLEAVLDFLARHGCREIVVVVSGRSGSAVLSRLTAHEALLCSERNVEVVQLDAEHLKAASAGASEAHADGPPLPVHREEDDITATRGVDRLYELLHCVHWGQMHRMTCAASPTRCYADCHDNSCLLLACGRTPFEEEAWVRELLSGMTLAPSCTGSKSATVSADDYLRLAAPTVLAALGTNAHGDDPAGLGEDPSQAGIALDVSTPYFNARVKLHIDGGLQSYYAEPLAQRLGTRTMPPGWDDAHDAYVIVTTLCVLQEAVRAIGESARNTTVDDPSSPETLNRSQGTLRTAISTLTRRQKQEWWAEKIDAEVLHSTNPKVSDAASDSPLVLLYITDVMATDAKLVELVEKLVCALARPATGSGGAALLSQVGNGGAEEVEEYALIELVFAGEPAGVVGGTAESGRCVDRVLDGAARVREAFDQHLWPHRQPLPHLHRHASRIRPTTPTREKATNSQGAVKVVSDTINDSVAHQKVQASSPLVAGESAEAKDVPAAAGTSAVVLKDTVMDDIRWMAPVIGCALPNDYLVDPETLRSVPVWAMRNAPRKTARIADVGINGDECCSEAPAQPDKLLPPPRYDDELLQWMEKMNHYGHRLGDVLRKSQAASLSFALGQMV</sequence>
<gene>
    <name evidence="1" type="ORF">JKF63_05598</name>
</gene>
<name>A0A836I200_9TRYP</name>
<dbReference type="AlphaFoldDB" id="A0A836I200"/>
<dbReference type="GeneID" id="94291632"/>
<dbReference type="Proteomes" id="UP000674318">
    <property type="component" value="Chromosome 24"/>
</dbReference>
<proteinExistence type="predicted"/>
<dbReference type="EMBL" id="JAFJZO010000024">
    <property type="protein sequence ID" value="KAG5503459.1"/>
    <property type="molecule type" value="Genomic_DNA"/>
</dbReference>
<dbReference type="PANTHER" id="PTHR14659:SF1">
    <property type="entry name" value="ALPHA- AND GAMMA-ADAPTIN-BINDING PROTEIN P34"/>
    <property type="match status" value="1"/>
</dbReference>